<proteinExistence type="predicted"/>
<dbReference type="InterPro" id="IPR001138">
    <property type="entry name" value="Zn2Cys6_DnaBD"/>
</dbReference>
<evidence type="ECO:0000256" key="5">
    <source>
        <dbReference type="ARBA" id="ARBA00023242"/>
    </source>
</evidence>
<dbReference type="PRINTS" id="PR01217">
    <property type="entry name" value="PRICHEXTENSN"/>
</dbReference>
<keyword evidence="3" id="KW-0238">DNA-binding</keyword>
<dbReference type="Proteomes" id="UP000030653">
    <property type="component" value="Unassembled WGS sequence"/>
</dbReference>
<keyword evidence="2" id="KW-0805">Transcription regulation</keyword>
<dbReference type="RefSeq" id="XP_040628545.1">
    <property type="nucleotide sequence ID" value="XM_040770255.1"/>
</dbReference>
<dbReference type="GO" id="GO:0000981">
    <property type="term" value="F:DNA-binding transcription factor activity, RNA polymerase II-specific"/>
    <property type="evidence" value="ECO:0007669"/>
    <property type="project" value="InterPro"/>
</dbReference>
<organism evidence="8 9">
    <name type="scientific">Dacryopinax primogenitus (strain DJM 731)</name>
    <name type="common">Brown rot fungus</name>
    <dbReference type="NCBI Taxonomy" id="1858805"/>
    <lineage>
        <taxon>Eukaryota</taxon>
        <taxon>Fungi</taxon>
        <taxon>Dikarya</taxon>
        <taxon>Basidiomycota</taxon>
        <taxon>Agaricomycotina</taxon>
        <taxon>Dacrymycetes</taxon>
        <taxon>Dacrymycetales</taxon>
        <taxon>Dacrymycetaceae</taxon>
        <taxon>Dacryopinax</taxon>
    </lineage>
</organism>
<dbReference type="SUPFAM" id="SSF57701">
    <property type="entry name" value="Zn2/Cys6 DNA-binding domain"/>
    <property type="match status" value="1"/>
</dbReference>
<gene>
    <name evidence="8" type="ORF">DACRYDRAFT_116733</name>
</gene>
<dbReference type="InterPro" id="IPR036864">
    <property type="entry name" value="Zn2-C6_fun-type_DNA-bd_sf"/>
</dbReference>
<dbReference type="OMA" id="NARACKK"/>
<keyword evidence="9" id="KW-1185">Reference proteome</keyword>
<dbReference type="PANTHER" id="PTHR31845:SF19">
    <property type="entry name" value="TRANSCRIPTION FACTOR DOMAIN-CONTAINING PROTEIN"/>
    <property type="match status" value="1"/>
</dbReference>
<evidence type="ECO:0000256" key="4">
    <source>
        <dbReference type="ARBA" id="ARBA00023163"/>
    </source>
</evidence>
<dbReference type="PANTHER" id="PTHR31845">
    <property type="entry name" value="FINGER DOMAIN PROTEIN, PUTATIVE-RELATED"/>
    <property type="match status" value="1"/>
</dbReference>
<comment type="subcellular location">
    <subcellularLocation>
        <location evidence="1">Nucleus</location>
    </subcellularLocation>
</comment>
<evidence type="ECO:0000256" key="3">
    <source>
        <dbReference type="ARBA" id="ARBA00023125"/>
    </source>
</evidence>
<feature type="compositionally biased region" description="Acidic residues" evidence="6">
    <location>
        <begin position="269"/>
        <end position="279"/>
    </location>
</feature>
<dbReference type="OrthoDB" id="4456959at2759"/>
<dbReference type="CDD" id="cd00067">
    <property type="entry name" value="GAL4"/>
    <property type="match status" value="1"/>
</dbReference>
<feature type="compositionally biased region" description="Low complexity" evidence="6">
    <location>
        <begin position="72"/>
        <end position="103"/>
    </location>
</feature>
<evidence type="ECO:0000259" key="7">
    <source>
        <dbReference type="PROSITE" id="PS50048"/>
    </source>
</evidence>
<feature type="domain" description="Zn(2)-C6 fungal-type" evidence="7">
    <location>
        <begin position="200"/>
        <end position="240"/>
    </location>
</feature>
<evidence type="ECO:0000256" key="2">
    <source>
        <dbReference type="ARBA" id="ARBA00023015"/>
    </source>
</evidence>
<dbReference type="AlphaFoldDB" id="M5GC89"/>
<feature type="compositionally biased region" description="Pro residues" evidence="6">
    <location>
        <begin position="56"/>
        <end position="67"/>
    </location>
</feature>
<dbReference type="GO" id="GO:0008270">
    <property type="term" value="F:zinc ion binding"/>
    <property type="evidence" value="ECO:0007669"/>
    <property type="project" value="InterPro"/>
</dbReference>
<sequence length="350" mass="36498">MPSPPQTGYYRPPTRPPANSTVLPGIDELIRGMPRDQMPPEPHRPHAQAPDYTKIPGPPSPPWPNPPRRTDSPAYAYSQPQQQPRPVQGGPMYTPPSSGGSRPPTAPSHSQVSPQGHMVSQIPPHAGQMPPGTNPLPFPSVTYTSPLPPSPNTSTGASANVQAFPPGLPLDGPYYLPSHPYTTIYFAPPNQFGPARNARACKKCRQRKVRCSAAGGLGFAPGEPGMKCERCERAGEECIFEERQVGRRRTQGSGGSNGSGRSSGRSATADEDDEDDEESISTPTATTSTLRTPASSIAGPPRGSTKAGPPPAPSSGSGAASGGGVGRGNPAQGVIQGTQGYGRAQSMPPK</sequence>
<evidence type="ECO:0000313" key="8">
    <source>
        <dbReference type="EMBL" id="EJU01648.1"/>
    </source>
</evidence>
<dbReference type="PROSITE" id="PS50048">
    <property type="entry name" value="ZN2_CY6_FUNGAL_2"/>
    <property type="match status" value="1"/>
</dbReference>
<name>M5GC89_DACPD</name>
<protein>
    <recommendedName>
        <fullName evidence="7">Zn(2)-C6 fungal-type domain-containing protein</fullName>
    </recommendedName>
</protein>
<dbReference type="GeneID" id="63685317"/>
<dbReference type="Pfam" id="PF00172">
    <property type="entry name" value="Zn_clus"/>
    <property type="match status" value="1"/>
</dbReference>
<dbReference type="HOGENOM" id="CLU_792320_0_0_1"/>
<feature type="region of interest" description="Disordered" evidence="6">
    <location>
        <begin position="244"/>
        <end position="350"/>
    </location>
</feature>
<dbReference type="GO" id="GO:0000976">
    <property type="term" value="F:transcription cis-regulatory region binding"/>
    <property type="evidence" value="ECO:0007669"/>
    <property type="project" value="TreeGrafter"/>
</dbReference>
<feature type="region of interest" description="Disordered" evidence="6">
    <location>
        <begin position="1"/>
        <end position="158"/>
    </location>
</feature>
<evidence type="ECO:0000256" key="6">
    <source>
        <dbReference type="SAM" id="MobiDB-lite"/>
    </source>
</evidence>
<dbReference type="EMBL" id="JH795864">
    <property type="protein sequence ID" value="EJU01648.1"/>
    <property type="molecule type" value="Genomic_DNA"/>
</dbReference>
<dbReference type="Gene3D" id="4.10.240.10">
    <property type="entry name" value="Zn(2)-C6 fungal-type DNA-binding domain"/>
    <property type="match status" value="1"/>
</dbReference>
<dbReference type="InterPro" id="IPR051089">
    <property type="entry name" value="prtT"/>
</dbReference>
<dbReference type="STRING" id="1858805.M5GC89"/>
<keyword evidence="4" id="KW-0804">Transcription</keyword>
<reference evidence="8 9" key="1">
    <citation type="journal article" date="2012" name="Science">
        <title>The Paleozoic origin of enzymatic lignin decomposition reconstructed from 31 fungal genomes.</title>
        <authorList>
            <person name="Floudas D."/>
            <person name="Binder M."/>
            <person name="Riley R."/>
            <person name="Barry K."/>
            <person name="Blanchette R.A."/>
            <person name="Henrissat B."/>
            <person name="Martinez A.T."/>
            <person name="Otillar R."/>
            <person name="Spatafora J.W."/>
            <person name="Yadav J.S."/>
            <person name="Aerts A."/>
            <person name="Benoit I."/>
            <person name="Boyd A."/>
            <person name="Carlson A."/>
            <person name="Copeland A."/>
            <person name="Coutinho P.M."/>
            <person name="de Vries R.P."/>
            <person name="Ferreira P."/>
            <person name="Findley K."/>
            <person name="Foster B."/>
            <person name="Gaskell J."/>
            <person name="Glotzer D."/>
            <person name="Gorecki P."/>
            <person name="Heitman J."/>
            <person name="Hesse C."/>
            <person name="Hori C."/>
            <person name="Igarashi K."/>
            <person name="Jurgens J.A."/>
            <person name="Kallen N."/>
            <person name="Kersten P."/>
            <person name="Kohler A."/>
            <person name="Kuees U."/>
            <person name="Kumar T.K.A."/>
            <person name="Kuo A."/>
            <person name="LaButti K."/>
            <person name="Larrondo L.F."/>
            <person name="Lindquist E."/>
            <person name="Ling A."/>
            <person name="Lombard V."/>
            <person name="Lucas S."/>
            <person name="Lundell T."/>
            <person name="Martin R."/>
            <person name="McLaughlin D.J."/>
            <person name="Morgenstern I."/>
            <person name="Morin E."/>
            <person name="Murat C."/>
            <person name="Nagy L.G."/>
            <person name="Nolan M."/>
            <person name="Ohm R.A."/>
            <person name="Patyshakuliyeva A."/>
            <person name="Rokas A."/>
            <person name="Ruiz-Duenas F.J."/>
            <person name="Sabat G."/>
            <person name="Salamov A."/>
            <person name="Samejima M."/>
            <person name="Schmutz J."/>
            <person name="Slot J.C."/>
            <person name="St John F."/>
            <person name="Stenlid J."/>
            <person name="Sun H."/>
            <person name="Sun S."/>
            <person name="Syed K."/>
            <person name="Tsang A."/>
            <person name="Wiebenga A."/>
            <person name="Young D."/>
            <person name="Pisabarro A."/>
            <person name="Eastwood D.C."/>
            <person name="Martin F."/>
            <person name="Cullen D."/>
            <person name="Grigoriev I.V."/>
            <person name="Hibbett D.S."/>
        </authorList>
    </citation>
    <scope>NUCLEOTIDE SEQUENCE [LARGE SCALE GENOMIC DNA]</scope>
    <source>
        <strain evidence="8 9">DJM-731 SS1</strain>
    </source>
</reference>
<accession>M5GC89</accession>
<feature type="compositionally biased region" description="Low complexity" evidence="6">
    <location>
        <begin position="280"/>
        <end position="296"/>
    </location>
</feature>
<evidence type="ECO:0000313" key="9">
    <source>
        <dbReference type="Proteomes" id="UP000030653"/>
    </source>
</evidence>
<evidence type="ECO:0000256" key="1">
    <source>
        <dbReference type="ARBA" id="ARBA00004123"/>
    </source>
</evidence>
<dbReference type="GO" id="GO:0005634">
    <property type="term" value="C:nucleus"/>
    <property type="evidence" value="ECO:0007669"/>
    <property type="project" value="UniProtKB-SubCell"/>
</dbReference>
<dbReference type="SMART" id="SM00066">
    <property type="entry name" value="GAL4"/>
    <property type="match status" value="1"/>
</dbReference>
<keyword evidence="5" id="KW-0539">Nucleus</keyword>